<evidence type="ECO:0000313" key="7">
    <source>
        <dbReference type="Proteomes" id="UP000241890"/>
    </source>
</evidence>
<sequence>MAKAKAKGAGKGAEKKREKIVEDKLFGMKNAKGRKARAMAKQVQASVHGSRGGEAMAAKKAAENKRAKEAQKAAEKEMLDLLGDAYALSGKKKPKSKEQKKVKKKLEEENKAKAEEDAARQKEEDEKDFGIPICPLREVYGLGQKAIVERLCVEMTHKDNLVSKAHDGSPCLNVKVADGTTRNPMTMVLIGETPQSFNYKNGMILDVRNISAMVRGQRVLLEVPKGAQGLSQPADDVEASVTEASERLTKFIKEKIVEEEEIRERGGIPIEERIEEERANLTGTLTPVTKERFFEWKEKKRKEKEEQERKAAEASKKGGKAGAVLSGRALFQFDQSVFKDDDDDDFGDTGGTAQATQEASVQDGDATDDNDSDNEGATGASAKPPAAPPADGDSSAIQETLYLEGDDDLDDLDDLDDDDDDDDDDDEE</sequence>
<organism evidence="6 7">
    <name type="scientific">Hondaea fermentalgiana</name>
    <dbReference type="NCBI Taxonomy" id="2315210"/>
    <lineage>
        <taxon>Eukaryota</taxon>
        <taxon>Sar</taxon>
        <taxon>Stramenopiles</taxon>
        <taxon>Bigyra</taxon>
        <taxon>Labyrinthulomycetes</taxon>
        <taxon>Thraustochytrida</taxon>
        <taxon>Thraustochytriidae</taxon>
        <taxon>Hondaea</taxon>
    </lineage>
</organism>
<evidence type="ECO:0000256" key="2">
    <source>
        <dbReference type="ARBA" id="ARBA00022771"/>
    </source>
</evidence>
<feature type="compositionally biased region" description="Acidic residues" evidence="4">
    <location>
        <begin position="365"/>
        <end position="374"/>
    </location>
</feature>
<feature type="compositionally biased region" description="Basic and acidic residues" evidence="4">
    <location>
        <begin position="60"/>
        <end position="73"/>
    </location>
</feature>
<feature type="compositionally biased region" description="Acidic residues" evidence="4">
    <location>
        <begin position="404"/>
        <end position="428"/>
    </location>
</feature>
<dbReference type="EMBL" id="BEYU01000019">
    <property type="protein sequence ID" value="GBG26333.1"/>
    <property type="molecule type" value="Genomic_DNA"/>
</dbReference>
<comment type="caution">
    <text evidence="6">The sequence shown here is derived from an EMBL/GenBank/DDBJ whole genome shotgun (WGS) entry which is preliminary data.</text>
</comment>
<dbReference type="Gene3D" id="6.20.400.10">
    <property type="match status" value="1"/>
</dbReference>
<feature type="compositionally biased region" description="Basic and acidic residues" evidence="4">
    <location>
        <begin position="105"/>
        <end position="124"/>
    </location>
</feature>
<feature type="compositionally biased region" description="Basic residues" evidence="4">
    <location>
        <begin position="90"/>
        <end position="104"/>
    </location>
</feature>
<feature type="compositionally biased region" description="Low complexity" evidence="4">
    <location>
        <begin position="376"/>
        <end position="396"/>
    </location>
</feature>
<keyword evidence="2" id="KW-0863">Zinc-finger</keyword>
<evidence type="ECO:0000259" key="5">
    <source>
        <dbReference type="Pfam" id="PF16543"/>
    </source>
</evidence>
<dbReference type="GO" id="GO:0003729">
    <property type="term" value="F:mRNA binding"/>
    <property type="evidence" value="ECO:0007669"/>
    <property type="project" value="TreeGrafter"/>
</dbReference>
<accession>A0A2R5GCK3</accession>
<feature type="domain" description="ZC3H15/TMA46 family C-terminal" evidence="5">
    <location>
        <begin position="268"/>
        <end position="349"/>
    </location>
</feature>
<feature type="region of interest" description="Disordered" evidence="4">
    <location>
        <begin position="298"/>
        <end position="321"/>
    </location>
</feature>
<proteinExistence type="predicted"/>
<dbReference type="Pfam" id="PF16543">
    <property type="entry name" value="DFRP_C"/>
    <property type="match status" value="1"/>
</dbReference>
<keyword evidence="3" id="KW-0862">Zinc</keyword>
<dbReference type="PANTHER" id="PTHR12681">
    <property type="entry name" value="ZINC FINGER-CONTAINING PROTEIN P48ZNF"/>
    <property type="match status" value="1"/>
</dbReference>
<keyword evidence="1" id="KW-0479">Metal-binding</keyword>
<feature type="region of interest" description="Disordered" evidence="4">
    <location>
        <begin position="90"/>
        <end position="126"/>
    </location>
</feature>
<feature type="region of interest" description="Disordered" evidence="4">
    <location>
        <begin position="32"/>
        <end position="73"/>
    </location>
</feature>
<feature type="region of interest" description="Disordered" evidence="4">
    <location>
        <begin position="336"/>
        <end position="428"/>
    </location>
</feature>
<reference evidence="6 7" key="1">
    <citation type="submission" date="2017-12" db="EMBL/GenBank/DDBJ databases">
        <title>Sequencing, de novo assembly and annotation of complete genome of a new Thraustochytrid species, strain FCC1311.</title>
        <authorList>
            <person name="Sedici K."/>
            <person name="Godart F."/>
            <person name="Aiese Cigliano R."/>
            <person name="Sanseverino W."/>
            <person name="Barakat M."/>
            <person name="Ortet P."/>
            <person name="Marechal E."/>
            <person name="Cagnac O."/>
            <person name="Amato A."/>
        </authorList>
    </citation>
    <scope>NUCLEOTIDE SEQUENCE [LARGE SCALE GENOMIC DNA]</scope>
</reference>
<dbReference type="AlphaFoldDB" id="A0A2R5GCK3"/>
<keyword evidence="7" id="KW-1185">Reference proteome</keyword>
<dbReference type="InParanoid" id="A0A2R5GCK3"/>
<dbReference type="Proteomes" id="UP000241890">
    <property type="component" value="Unassembled WGS sequence"/>
</dbReference>
<evidence type="ECO:0000256" key="1">
    <source>
        <dbReference type="ARBA" id="ARBA00022723"/>
    </source>
</evidence>
<gene>
    <name evidence="6" type="ORF">FCC1311_025542</name>
</gene>
<protein>
    <recommendedName>
        <fullName evidence="5">ZC3H15/TMA46 family C-terminal domain-containing protein</fullName>
    </recommendedName>
</protein>
<evidence type="ECO:0000313" key="6">
    <source>
        <dbReference type="EMBL" id="GBG26333.1"/>
    </source>
</evidence>
<name>A0A2R5GCK3_9STRA</name>
<dbReference type="InterPro" id="IPR032378">
    <property type="entry name" value="ZC3H15/TMA46_C"/>
</dbReference>
<feature type="compositionally biased region" description="Basic and acidic residues" evidence="4">
    <location>
        <begin position="298"/>
        <end position="316"/>
    </location>
</feature>
<dbReference type="PANTHER" id="PTHR12681:SF0">
    <property type="entry name" value="ZINC FINGER CCCH DOMAIN-CONTAINING PROTEIN 15"/>
    <property type="match status" value="1"/>
</dbReference>
<dbReference type="GO" id="GO:0008270">
    <property type="term" value="F:zinc ion binding"/>
    <property type="evidence" value="ECO:0007669"/>
    <property type="project" value="UniProtKB-KW"/>
</dbReference>
<evidence type="ECO:0000256" key="4">
    <source>
        <dbReference type="SAM" id="MobiDB-lite"/>
    </source>
</evidence>
<dbReference type="GO" id="GO:0002181">
    <property type="term" value="P:cytoplasmic translation"/>
    <property type="evidence" value="ECO:0007669"/>
    <property type="project" value="TreeGrafter"/>
</dbReference>
<evidence type="ECO:0000256" key="3">
    <source>
        <dbReference type="ARBA" id="ARBA00022833"/>
    </source>
</evidence>
<dbReference type="GO" id="GO:0005829">
    <property type="term" value="C:cytosol"/>
    <property type="evidence" value="ECO:0007669"/>
    <property type="project" value="TreeGrafter"/>
</dbReference>